<dbReference type="Pfam" id="PF00653">
    <property type="entry name" value="BIR"/>
    <property type="match status" value="2"/>
</dbReference>
<dbReference type="Gene3D" id="1.10.1170.10">
    <property type="entry name" value="Inhibitor Of Apoptosis Protein (2mihbC-IAP-1), Chain A"/>
    <property type="match status" value="2"/>
</dbReference>
<evidence type="ECO:0000256" key="3">
    <source>
        <dbReference type="ARBA" id="ARBA00022771"/>
    </source>
</evidence>
<gene>
    <name evidence="9" type="primary">LOC117644626</name>
</gene>
<dbReference type="InterPro" id="IPR001370">
    <property type="entry name" value="BIR_rpt"/>
</dbReference>
<dbReference type="AlphaFoldDB" id="A0A6P8Z0N6"/>
<dbReference type="PROSITE" id="PS50143">
    <property type="entry name" value="BIR_REPEAT_2"/>
    <property type="match status" value="2"/>
</dbReference>
<feature type="domain" description="RING-type" evidence="7">
    <location>
        <begin position="269"/>
        <end position="304"/>
    </location>
</feature>
<proteinExistence type="inferred from homology"/>
<dbReference type="SMART" id="SM00238">
    <property type="entry name" value="BIR"/>
    <property type="match status" value="2"/>
</dbReference>
<dbReference type="Proteomes" id="UP000515158">
    <property type="component" value="Unplaced"/>
</dbReference>
<dbReference type="FunFam" id="1.10.1170.10:FF:000002">
    <property type="entry name" value="Baculoviral IAP repeat containing 7"/>
    <property type="match status" value="1"/>
</dbReference>
<keyword evidence="4" id="KW-0862">Zinc</keyword>
<dbReference type="PANTHER" id="PTHR10044">
    <property type="entry name" value="INHIBITOR OF APOPTOSIS"/>
    <property type="match status" value="1"/>
</dbReference>
<comment type="similarity">
    <text evidence="1">Belongs to the IAP family.</text>
</comment>
<evidence type="ECO:0000256" key="2">
    <source>
        <dbReference type="ARBA" id="ARBA00022723"/>
    </source>
</evidence>
<dbReference type="OrthoDB" id="5855668at2759"/>
<dbReference type="RefSeq" id="XP_034240127.1">
    <property type="nucleotide sequence ID" value="XM_034384236.1"/>
</dbReference>
<dbReference type="PROSITE" id="PS01282">
    <property type="entry name" value="BIR_REPEAT_1"/>
    <property type="match status" value="1"/>
</dbReference>
<evidence type="ECO:0000256" key="5">
    <source>
        <dbReference type="PROSITE-ProRule" id="PRU00175"/>
    </source>
</evidence>
<name>A0A6P8Z0N6_THRPL</name>
<keyword evidence="3 5" id="KW-0863">Zinc-finger</keyword>
<dbReference type="PROSITE" id="PS50089">
    <property type="entry name" value="ZF_RING_2"/>
    <property type="match status" value="1"/>
</dbReference>
<keyword evidence="8" id="KW-1185">Reference proteome</keyword>
<evidence type="ECO:0000256" key="6">
    <source>
        <dbReference type="SAM" id="MobiDB-lite"/>
    </source>
</evidence>
<reference evidence="9" key="1">
    <citation type="submission" date="2025-08" db="UniProtKB">
        <authorList>
            <consortium name="RefSeq"/>
        </authorList>
    </citation>
    <scope>IDENTIFICATION</scope>
    <source>
        <tissue evidence="9">Total insect</tissue>
    </source>
</reference>
<dbReference type="InParanoid" id="A0A6P8Z0N6"/>
<evidence type="ECO:0000256" key="4">
    <source>
        <dbReference type="ARBA" id="ARBA00022833"/>
    </source>
</evidence>
<dbReference type="GeneID" id="117644626"/>
<dbReference type="PANTHER" id="PTHR10044:SF139">
    <property type="entry name" value="DEATH-ASSOCIATED INHIBITOR OF APOPTOSIS 2"/>
    <property type="match status" value="1"/>
</dbReference>
<dbReference type="KEGG" id="tpal:117644626"/>
<dbReference type="CDD" id="cd00022">
    <property type="entry name" value="BIR"/>
    <property type="match status" value="2"/>
</dbReference>
<dbReference type="GO" id="GO:0008270">
    <property type="term" value="F:zinc ion binding"/>
    <property type="evidence" value="ECO:0007669"/>
    <property type="project" value="UniProtKB-KW"/>
</dbReference>
<dbReference type="Pfam" id="PF13920">
    <property type="entry name" value="zf-C3HC4_3"/>
    <property type="match status" value="1"/>
</dbReference>
<feature type="compositionally biased region" description="Low complexity" evidence="6">
    <location>
        <begin position="14"/>
        <end position="23"/>
    </location>
</feature>
<dbReference type="SUPFAM" id="SSF57924">
    <property type="entry name" value="Inhibitor of apoptosis (IAP) repeat"/>
    <property type="match status" value="2"/>
</dbReference>
<protein>
    <submittedName>
        <fullName evidence="9">Baculoviral IAP repeat-containing protein 7-like</fullName>
    </submittedName>
</protein>
<dbReference type="GO" id="GO:0005737">
    <property type="term" value="C:cytoplasm"/>
    <property type="evidence" value="ECO:0007669"/>
    <property type="project" value="TreeGrafter"/>
</dbReference>
<accession>A0A6P8Z0N6</accession>
<sequence length="316" mass="35173">MPPRTQSPATPEQPAAVPGPAASASAPLRVRVNPYASLAARLRSFEGFDSDNVSVSDLAEAGFYWTGVRDDCVCFSCGLGVRSWELGDVPVNEHLRFNPHCPHIRHIRRGFAARGPGYLNEYVRLRSDQFPAPLFGIVKKLTPIYVDRRTYDIYVDRRTYDQRFNSYGAWPVAIMCDKGDMAAAGLFYTKLGDRVQCAFCGVEIDGWYSNSDPWVRHARLKPTCAYVLTVRGSQFVQNAVDSPVAPPPAMPPPPAVVEQASSTVDKKNCIMCYEKVLSVTFLPCAHLCCCDDCWTAFDRCPMCREEITTVLKVFLP</sequence>
<evidence type="ECO:0000256" key="1">
    <source>
        <dbReference type="ARBA" id="ARBA00006672"/>
    </source>
</evidence>
<evidence type="ECO:0000259" key="7">
    <source>
        <dbReference type="PROSITE" id="PS50089"/>
    </source>
</evidence>
<feature type="compositionally biased region" description="Polar residues" evidence="6">
    <location>
        <begin position="1"/>
        <end position="10"/>
    </location>
</feature>
<dbReference type="InterPro" id="IPR013083">
    <property type="entry name" value="Znf_RING/FYVE/PHD"/>
</dbReference>
<evidence type="ECO:0000313" key="9">
    <source>
        <dbReference type="RefSeq" id="XP_034240127.1"/>
    </source>
</evidence>
<evidence type="ECO:0000313" key="8">
    <source>
        <dbReference type="Proteomes" id="UP000515158"/>
    </source>
</evidence>
<dbReference type="InterPro" id="IPR050784">
    <property type="entry name" value="IAP"/>
</dbReference>
<organism evidence="9">
    <name type="scientific">Thrips palmi</name>
    <name type="common">Melon thrips</name>
    <dbReference type="NCBI Taxonomy" id="161013"/>
    <lineage>
        <taxon>Eukaryota</taxon>
        <taxon>Metazoa</taxon>
        <taxon>Ecdysozoa</taxon>
        <taxon>Arthropoda</taxon>
        <taxon>Hexapoda</taxon>
        <taxon>Insecta</taxon>
        <taxon>Pterygota</taxon>
        <taxon>Neoptera</taxon>
        <taxon>Paraneoptera</taxon>
        <taxon>Thysanoptera</taxon>
        <taxon>Terebrantia</taxon>
        <taxon>Thripoidea</taxon>
        <taxon>Thripidae</taxon>
        <taxon>Thrips</taxon>
    </lineage>
</organism>
<keyword evidence="2" id="KW-0479">Metal-binding</keyword>
<dbReference type="GO" id="GO:0005634">
    <property type="term" value="C:nucleus"/>
    <property type="evidence" value="ECO:0007669"/>
    <property type="project" value="TreeGrafter"/>
</dbReference>
<feature type="region of interest" description="Disordered" evidence="6">
    <location>
        <begin position="1"/>
        <end position="23"/>
    </location>
</feature>
<dbReference type="Gene3D" id="3.30.40.10">
    <property type="entry name" value="Zinc/RING finger domain, C3HC4 (zinc finger)"/>
    <property type="match status" value="1"/>
</dbReference>
<dbReference type="InterPro" id="IPR001841">
    <property type="entry name" value="Znf_RING"/>
</dbReference>